<evidence type="ECO:0000256" key="3">
    <source>
        <dbReference type="ARBA" id="ARBA00022630"/>
    </source>
</evidence>
<dbReference type="Gene3D" id="3.50.50.100">
    <property type="match status" value="1"/>
</dbReference>
<reference evidence="7 8" key="1">
    <citation type="submission" date="2017-08" db="EMBL/GenBank/DDBJ databases">
        <authorList>
            <person name="Park S.-J."/>
            <person name="Kim H."/>
        </authorList>
    </citation>
    <scope>NUCLEOTIDE SEQUENCE [LARGE SCALE GENOMIC DNA]</scope>
    <source>
        <strain evidence="8">ye3</strain>
    </source>
</reference>
<dbReference type="EMBL" id="CP022987">
    <property type="protein sequence ID" value="QAA93428.1"/>
    <property type="molecule type" value="Genomic_DNA"/>
</dbReference>
<dbReference type="PRINTS" id="PR00411">
    <property type="entry name" value="PNDRDTASEI"/>
</dbReference>
<dbReference type="RefSeq" id="WP_128354472.1">
    <property type="nucleotide sequence ID" value="NZ_CP022987.1"/>
</dbReference>
<evidence type="ECO:0000313" key="7">
    <source>
        <dbReference type="EMBL" id="QAA93428.1"/>
    </source>
</evidence>
<comment type="similarity">
    <text evidence="2">Belongs to the NADH dehydrogenase family.</text>
</comment>
<dbReference type="AlphaFoldDB" id="A0A410GAV5"/>
<dbReference type="PANTHER" id="PTHR42913">
    <property type="entry name" value="APOPTOSIS-INDUCING FACTOR 1"/>
    <property type="match status" value="1"/>
</dbReference>
<sequence>MKSIDHQVVIVGGGAGGLELAARLGRKFGPRHVVLIDRSDAHIWKPSLHEVAAGTLDIHREGLSYFMLAKDCGFTFVLGEVEAVDSKARQVQIKPVYADTGEEIFSSRTLPYHTLVMSVGSKSNFFGTPGAAEHAIALDSTAEAERFRLKLLHLLVAANRRKADDPSLQLNIGIVGGGATGVELAAELLEALDDAVFYGLNQLDPKRDIRIVLLEGADRILSALPPKMSAAAQRLLEDRGVTVRTSVRVAAVGEHELTDAEGRSYPVDLCVWAAGIKAPAWLRDLGLETNRVNQLVVDRYLRTTDPDIYAIGDCAQAPWQGQEGALPARAQVAHQQVGYLIDVLDARIRGAEDRPAKGFRFRDYGSLVSVGHSRGVGSLMGVLSGKSWFVEGLLARWMYMSLHLMHHFAVLGPVRTATLAIGRLLTKRGAPRVKLH</sequence>
<gene>
    <name evidence="7" type="ORF">CKA81_05965</name>
</gene>
<dbReference type="InterPro" id="IPR051169">
    <property type="entry name" value="NADH-Q_oxidoreductase"/>
</dbReference>
<proteinExistence type="inferred from homology"/>
<protein>
    <submittedName>
        <fullName evidence="7">FAD-dependent oxidoreductase</fullName>
    </submittedName>
</protein>
<dbReference type="KEGG" id="pus:CKA81_05965"/>
<dbReference type="PANTHER" id="PTHR42913:SF3">
    <property type="entry name" value="64 KDA MITOCHONDRIAL NADH DEHYDROGENASE (EUROFUNG)"/>
    <property type="match status" value="1"/>
</dbReference>
<evidence type="ECO:0000256" key="1">
    <source>
        <dbReference type="ARBA" id="ARBA00001974"/>
    </source>
</evidence>
<dbReference type="GO" id="GO:0003955">
    <property type="term" value="F:NAD(P)H dehydrogenase (quinone) activity"/>
    <property type="evidence" value="ECO:0007669"/>
    <property type="project" value="TreeGrafter"/>
</dbReference>
<dbReference type="SUPFAM" id="SSF51905">
    <property type="entry name" value="FAD/NAD(P)-binding domain"/>
    <property type="match status" value="1"/>
</dbReference>
<dbReference type="InterPro" id="IPR023753">
    <property type="entry name" value="FAD/NAD-binding_dom"/>
</dbReference>
<accession>A0A410GAV5</accession>
<dbReference type="PRINTS" id="PR00368">
    <property type="entry name" value="FADPNR"/>
</dbReference>
<keyword evidence="3" id="KW-0285">Flavoprotein</keyword>
<evidence type="ECO:0000256" key="5">
    <source>
        <dbReference type="ARBA" id="ARBA00023002"/>
    </source>
</evidence>
<evidence type="ECO:0000256" key="2">
    <source>
        <dbReference type="ARBA" id="ARBA00005272"/>
    </source>
</evidence>
<name>A0A410GAV5_9BURK</name>
<dbReference type="InterPro" id="IPR036188">
    <property type="entry name" value="FAD/NAD-bd_sf"/>
</dbReference>
<dbReference type="GO" id="GO:0019646">
    <property type="term" value="P:aerobic electron transport chain"/>
    <property type="evidence" value="ECO:0007669"/>
    <property type="project" value="TreeGrafter"/>
</dbReference>
<keyword evidence="4" id="KW-0274">FAD</keyword>
<evidence type="ECO:0000259" key="6">
    <source>
        <dbReference type="Pfam" id="PF07992"/>
    </source>
</evidence>
<keyword evidence="8" id="KW-1185">Reference proteome</keyword>
<feature type="domain" description="FAD/NAD(P)-binding" evidence="6">
    <location>
        <begin position="7"/>
        <end position="336"/>
    </location>
</feature>
<evidence type="ECO:0000313" key="8">
    <source>
        <dbReference type="Proteomes" id="UP000283474"/>
    </source>
</evidence>
<dbReference type="Pfam" id="PF07992">
    <property type="entry name" value="Pyr_redox_2"/>
    <property type="match status" value="1"/>
</dbReference>
<organism evidence="7 8">
    <name type="scientific">Pollutimonas thiosulfatoxidans</name>
    <dbReference type="NCBI Taxonomy" id="2028345"/>
    <lineage>
        <taxon>Bacteria</taxon>
        <taxon>Pseudomonadati</taxon>
        <taxon>Pseudomonadota</taxon>
        <taxon>Betaproteobacteria</taxon>
        <taxon>Burkholderiales</taxon>
        <taxon>Alcaligenaceae</taxon>
        <taxon>Pollutimonas</taxon>
    </lineage>
</organism>
<comment type="cofactor">
    <cofactor evidence="1">
        <name>FAD</name>
        <dbReference type="ChEBI" id="CHEBI:57692"/>
    </cofactor>
</comment>
<keyword evidence="5" id="KW-0560">Oxidoreductase</keyword>
<evidence type="ECO:0000256" key="4">
    <source>
        <dbReference type="ARBA" id="ARBA00022827"/>
    </source>
</evidence>
<dbReference type="Proteomes" id="UP000283474">
    <property type="component" value="Chromosome"/>
</dbReference>
<dbReference type="OrthoDB" id="9781621at2"/>